<comment type="caution">
    <text evidence="1">The sequence shown here is derived from an EMBL/GenBank/DDBJ whole genome shotgun (WGS) entry which is preliminary data.</text>
</comment>
<gene>
    <name evidence="1" type="ORF">CHL78_004725</name>
</gene>
<name>A0A371J6X4_9FIRM</name>
<dbReference type="AlphaFoldDB" id="A0A371J6X4"/>
<protein>
    <submittedName>
        <fullName evidence="1">Isopeptide-forming domain-containing fimbrial protein</fullName>
    </submittedName>
</protein>
<dbReference type="RefSeq" id="WP_094366394.1">
    <property type="nucleotide sequence ID" value="NZ_NOJY02000006.1"/>
</dbReference>
<evidence type="ECO:0000313" key="2">
    <source>
        <dbReference type="Proteomes" id="UP000215694"/>
    </source>
</evidence>
<dbReference type="EMBL" id="NOJY02000006">
    <property type="protein sequence ID" value="RDY28494.1"/>
    <property type="molecule type" value="Genomic_DNA"/>
</dbReference>
<evidence type="ECO:0000313" key="1">
    <source>
        <dbReference type="EMBL" id="RDY28494.1"/>
    </source>
</evidence>
<accession>A0A371J6X4</accession>
<sequence>MPSNLLSLNIDKTQNIQIAVGSTSTFNISIKNLSSSQRLYNLGLSLTLPDGMVISSSTIPQTSSVTNNDNSITYSWVNLKDIAPLEVSYTFSITVKCNTKFKNGTTVPFGYTFSGINVGCQADTMPRGSYDVGNEVITQQVAMTFLTVMFYSTISTSGKVLKGAGYSPTLNDYTQVNTTTCKFYNNSVSSSLVSITILLEDGIRYIGNIVTSGTDATQFNSPTINTVIINNKTYTQIYYSNINLSIGSSTTVTFNYAVWNQYNNNQGKFINHGTVLNMFINMSSANPLIVSSYDSSVSFSAMDLIITTSTSKSVVDVQSTSSYTFVYRVGQYYNIQAIIVHYLLPDGVFYLSSSYTPTSAVDSSTLQGYYLTYNFPTATQNSTRSVTINVKIDSYYRYRKDSQASNLPVVASDPFTANTDILGTLMGVLTQVRDSSDASSSINVGSITKQFIKAYYNDGTPKTITPLAPGDLAEYTLTYNSSTLKAIQKQVYIDDFFPLSADPIDNLTYIYTGYKPISPPSLISPHGVDFYYGDIPGLSLSTINFKVPIKLLGSSSQNANLMKLKGVNTYGNAYSNRAQVTINIGTPNLQLTKSVTGTNKNAIQAQEIYTYTVTISNTNTLGSETDAFDFAVSDSLSTWFTVDQSSIKITGSGSFNTPQVQDNNIVFYINKLAPGQSLTLTYKVSISPVIAPGVIITTTATNTNPYSQVYSEGSSNFQYTNLNKSASVTISSASIVLTKTNASSILKVGSLILYSITATIPQGTIAYGLYIRDTLPSGGQSYVGPSYRNGSLVTPTVSSNVITFPPDGTIDARISAKTITYSMTCKISNINKSVNAIVSSQTNTAQCLYQQTPGGSVNTISKTLVVSINHPNLLLSLSATDKTTSTIYNQTAIINTNSTMQFRLTFQNNSAIKLVNGTIEIPIDNNFIFTSIDTTVLCSATYNSTSKKIIISVPELNNSISGYVTFTLKPNSNLRAGTSINTQATAVSYYNNINPSKVYSGEKSNILTCTLPPGVSLTPNPLYQINDSTAFIVTPPGNTAIILNYFKNTGGGYDDFTLTIQKVALPYTLYINDIKIADVASNTLYQANLSSMTNLAPNTSKVIKITAIIPYGQSLGARYDFIVTVKSRTSPYPERTVLNIDPS</sequence>
<organism evidence="1 2">
    <name type="scientific">Romboutsia weinsteinii</name>
    <dbReference type="NCBI Taxonomy" id="2020949"/>
    <lineage>
        <taxon>Bacteria</taxon>
        <taxon>Bacillati</taxon>
        <taxon>Bacillota</taxon>
        <taxon>Clostridia</taxon>
        <taxon>Peptostreptococcales</taxon>
        <taxon>Peptostreptococcaceae</taxon>
        <taxon>Romboutsia</taxon>
    </lineage>
</organism>
<dbReference type="Proteomes" id="UP000215694">
    <property type="component" value="Unassembled WGS sequence"/>
</dbReference>
<keyword evidence="2" id="KW-1185">Reference proteome</keyword>
<dbReference type="OrthoDB" id="1757427at2"/>
<proteinExistence type="predicted"/>
<reference evidence="1 2" key="1">
    <citation type="journal article" date="2017" name="Genome Announc.">
        <title>Draft Genome Sequence of Romboutsia weinsteinii sp. nov. Strain CCRI-19649(T) Isolated from Surface Water.</title>
        <authorList>
            <person name="Maheux A.F."/>
            <person name="Boudreau D.K."/>
            <person name="Berube E."/>
            <person name="Boissinot M."/>
            <person name="Cantin P."/>
            <person name="Raymond F."/>
            <person name="Corbeil J."/>
            <person name="Omar R.F."/>
            <person name="Bergeron M.G."/>
        </authorList>
    </citation>
    <scope>NUCLEOTIDE SEQUENCE [LARGE SCALE GENOMIC DNA]</scope>
    <source>
        <strain evidence="1 2">CCRI-19649</strain>
    </source>
</reference>